<dbReference type="Pfam" id="PF13432">
    <property type="entry name" value="TPR_16"/>
    <property type="match status" value="2"/>
</dbReference>
<dbReference type="SUPFAM" id="SSF48452">
    <property type="entry name" value="TPR-like"/>
    <property type="match status" value="4"/>
</dbReference>
<dbReference type="GeneTree" id="ENSGT00940000161150"/>
<dbReference type="Pfam" id="PF13181">
    <property type="entry name" value="TPR_8"/>
    <property type="match status" value="4"/>
</dbReference>
<evidence type="ECO:0000256" key="1">
    <source>
        <dbReference type="ARBA" id="ARBA00022737"/>
    </source>
</evidence>
<evidence type="ECO:0000313" key="6">
    <source>
        <dbReference type="Proteomes" id="UP000472277"/>
    </source>
</evidence>
<evidence type="ECO:0000256" key="4">
    <source>
        <dbReference type="SAM" id="MobiDB-lite"/>
    </source>
</evidence>
<dbReference type="Proteomes" id="UP000472277">
    <property type="component" value="Chromosome 33"/>
</dbReference>
<dbReference type="OrthoDB" id="1658288at2759"/>
<dbReference type="RefSeq" id="XP_029585573.1">
    <property type="nucleotide sequence ID" value="XM_029729713.1"/>
</dbReference>
<feature type="region of interest" description="Disordered" evidence="4">
    <location>
        <begin position="61"/>
        <end position="85"/>
    </location>
</feature>
<feature type="repeat" description="TPR" evidence="3">
    <location>
        <begin position="1003"/>
        <end position="1036"/>
    </location>
</feature>
<dbReference type="PROSITE" id="PS50293">
    <property type="entry name" value="TPR_REGION"/>
    <property type="match status" value="3"/>
</dbReference>
<keyword evidence="2 3" id="KW-0802">TPR repeat</keyword>
<protein>
    <submittedName>
        <fullName evidence="5">Tetratricopeptide repeat domain 6</fullName>
    </submittedName>
</protein>
<dbReference type="InterPro" id="IPR019734">
    <property type="entry name" value="TPR_rpt"/>
</dbReference>
<dbReference type="SMART" id="SM00028">
    <property type="entry name" value="TPR"/>
    <property type="match status" value="23"/>
</dbReference>
<dbReference type="PROSITE" id="PS50005">
    <property type="entry name" value="TPR"/>
    <property type="match status" value="15"/>
</dbReference>
<feature type="repeat" description="TPR" evidence="3">
    <location>
        <begin position="1242"/>
        <end position="1275"/>
    </location>
</feature>
<evidence type="ECO:0000256" key="2">
    <source>
        <dbReference type="ARBA" id="ARBA00022803"/>
    </source>
</evidence>
<name>A0A674F7D2_SALTR</name>
<dbReference type="OMA" id="MLAICDF"/>
<dbReference type="InterPro" id="IPR013105">
    <property type="entry name" value="TPR_2"/>
</dbReference>
<feature type="repeat" description="TPR" evidence="3">
    <location>
        <begin position="1456"/>
        <end position="1489"/>
    </location>
</feature>
<reference evidence="5" key="2">
    <citation type="submission" date="2025-09" db="UniProtKB">
        <authorList>
            <consortium name="Ensembl"/>
        </authorList>
    </citation>
    <scope>IDENTIFICATION</scope>
</reference>
<feature type="compositionally biased region" description="Polar residues" evidence="4">
    <location>
        <begin position="396"/>
        <end position="411"/>
    </location>
</feature>
<feature type="repeat" description="TPR" evidence="3">
    <location>
        <begin position="1105"/>
        <end position="1138"/>
    </location>
</feature>
<feature type="region of interest" description="Disordered" evidence="4">
    <location>
        <begin position="309"/>
        <end position="330"/>
    </location>
</feature>
<dbReference type="RefSeq" id="XP_029585574.1">
    <property type="nucleotide sequence ID" value="XM_029729714.1"/>
</dbReference>
<feature type="repeat" description="TPR" evidence="3">
    <location>
        <begin position="1662"/>
        <end position="1695"/>
    </location>
</feature>
<sequence>MLRNKVLSHSEELKLKKELGVLRNEAQCEFLQMKQLFFNSHTTTSTQAQPPNSLHTLESSGLMEEATEGPCGTSDTPQNRTSQMSAGSVSLLEFHADLLQSPPASLPQSVLLLDIPKTKSEVSRSQGTTLIKGISEGRNSVSLVLSPPGQKPSQKPAIAQLAGTTKVVSMSMRPQPPSKPRSERPATGTRTFIYKSKKESELVSEKEAAERRIRRANFFSRCLALSSDNTDDSRNSEDSGSEQSHGKAPQKIKKKKRRKQKDRSTHAPRTPTDDRSSKSQRSTMAPNSIHSVKSTTELLDEARGIVGAEGAESQEDTDPQQRDPEESVATTMGLVRGRGRTVDEIIASLQRGDSDMPSASDQMIKELMERVLGDSYNADNEEEKTVESEEREENISHVQTEGTPQRPSVPQSMLWVKRETPRPAESPKVTPGVYKIAQSLSERETDDADSMVSALPQKVTYADVMTARGDTIAPSQRPARVSLQNKTIQGLSPLATWAPKAHADGYKTIHHLCTTPVSQALPLELQLASRVCHTSSQLIAPPQFHQQRTALQHIAAQPDRHRIVNEGVPCVEVTESDGKDSVGHLPPQTSDSLADWQRIAEYYVEKPRMMLHGQATSLCSNELKMFWHPAPPKFSCSPAFVKHKLFPKYQATRNDLSREELYGDLQDLVESACDLTEMEPTTSVENVLSRKFKSMIDLRVTERSPQPSIDEEQLKRPFSAPHLNPEPEAFLKVSCDFATVTRELEVVRQQLSSTVLAEETHPQATPTVQQDADHQAPAAGPNTEELTPALSQSQLQYRRDRDRVTLGEPVRRGSISHSKKKVAKGSKKLCPAKLAYIHEKLQEPPRTLIRSESVCQLLPIKPTTCLSEEPPLPLPLPRYPSLPLVLDFESFAADQGGIPDVLPPREWVRDIWDAWFDQLFPPLEESSSTSKKESDSSKRAPSSSLQSGALKKPGEKVLMLDEIQPLDWVDLSLTLDQGLTTGDLEGEVAKLTQDIAQQDRPSAFDLCRRGALQKKLGRLNQALEDLNAAISLEPYLLDAYWHRHSIYLLRNNQNSALDDLNFIIKHTKKHADAFKSKAEIYRVRGETTLAIINYTQAIKCRPEDDDNYFKRAEMYEKRNEILLAMEDYAKTFTINPRRTDALLTHGLQYFHSCNWMVALSDFSLLLQRDPSHAIARTYRGRIYAKVGQYQEAIEDFSLAVHLDPNDWLAFYHRGCLLRKRMPDIALQDLSTSVLINDSQENLSAFLHRGLLYTERRQWQQAVFDFEAVIKLDRSVALAHVNLGLIFMLNMGQNYEAIRMFSNALRVDPTYIRGYICRAQAYRNVNDLKRALKDLTRATHMKPDAQQLYIMRGQYLCDMEQFDLATFCIQYAAEMNKALGSSPIQQAAVQSFLGNDAKAIACLEAATNNRPSPPILILLGKTQMKARKFMEAVESFRKALILLSPNETNLYNVSEAAEVFYLTGLCYMALALLLQAFDAFSNAVKMNPDYADAYHQRGLCRMRLQQSKSVQDFNRALFINPNLFQVYLSRAAFYGAKGRYSKAILNCNEAIKIQPKSVRVYLYRGALKFYLKVYKGAVEDLTMALRIDKTCSFAHYNRGVCYQQLKEYELALRDYGIVLLLPSKKEIDLKVLINRALLYVELSDHHNALQDFKAASLRSPEDATIYHALGVYHHRLGQLQESVEAYSQAMQISPFFLDAYVGRGNACMDYGHTQATKQAQRDFLSALHLNPLCSNARICLAYNFQVFGCFQRAWNQFTVAAEIDSKCWKAFEGRAVINLQMGNTYAAFQDINMALKHHPVSDQLLTNRGVINQFMGDKANAMKDYQRAISLNPKYALAFFNAANLYFYNRQFEQACEHYSRAFELDPADESAVLNRAITRALLRKVPEALQDFSEALRLNPYSSHVFFNRANLYNSLRQYRNAEKDLSQALVLQPNDALVYKLRADVRGHLGKTDQAMQDYRTAVELQEALEG</sequence>
<evidence type="ECO:0000256" key="3">
    <source>
        <dbReference type="PROSITE-ProRule" id="PRU00339"/>
    </source>
</evidence>
<dbReference type="Gene3D" id="1.25.40.10">
    <property type="entry name" value="Tetratricopeptide repeat domain"/>
    <property type="match status" value="10"/>
</dbReference>
<dbReference type="InterPro" id="IPR011990">
    <property type="entry name" value="TPR-like_helical_dom_sf"/>
</dbReference>
<feature type="region of interest" description="Disordered" evidence="4">
    <location>
        <begin position="924"/>
        <end position="950"/>
    </location>
</feature>
<feature type="compositionally biased region" description="Basic residues" evidence="4">
    <location>
        <begin position="248"/>
        <end position="261"/>
    </location>
</feature>
<feature type="region of interest" description="Disordered" evidence="4">
    <location>
        <begin position="757"/>
        <end position="818"/>
    </location>
</feature>
<dbReference type="GeneID" id="115172348"/>
<accession>A0A674F7D2</accession>
<feature type="compositionally biased region" description="Basic and acidic residues" evidence="4">
    <location>
        <begin position="797"/>
        <end position="811"/>
    </location>
</feature>
<dbReference type="Ensembl" id="ENSSTUT00000123950.1">
    <property type="protein sequence ID" value="ENSSTUP00000115865.1"/>
    <property type="gene ID" value="ENSSTUG00000050993.1"/>
</dbReference>
<reference evidence="5" key="1">
    <citation type="submission" date="2025-08" db="UniProtKB">
        <authorList>
            <consortium name="Ensembl"/>
        </authorList>
    </citation>
    <scope>IDENTIFICATION</scope>
</reference>
<feature type="region of interest" description="Disordered" evidence="4">
    <location>
        <begin position="377"/>
        <end position="411"/>
    </location>
</feature>
<feature type="region of interest" description="Disordered" evidence="4">
    <location>
        <begin position="168"/>
        <end position="191"/>
    </location>
</feature>
<dbReference type="Pfam" id="PF07719">
    <property type="entry name" value="TPR_2"/>
    <property type="match status" value="1"/>
</dbReference>
<dbReference type="InParanoid" id="A0A674F7D2"/>
<gene>
    <name evidence="5" type="primary">TTC6</name>
    <name evidence="5" type="synonym">ttc6</name>
</gene>
<keyword evidence="6" id="KW-1185">Reference proteome</keyword>
<dbReference type="PANTHER" id="PTHR44858:SF1">
    <property type="entry name" value="UDP-N-ACETYLGLUCOSAMINE--PEPTIDE N-ACETYLGLUCOSAMINYLTRANSFERASE SPINDLY-RELATED"/>
    <property type="match status" value="1"/>
</dbReference>
<feature type="repeat" description="TPR" evidence="3">
    <location>
        <begin position="1628"/>
        <end position="1661"/>
    </location>
</feature>
<dbReference type="InterPro" id="IPR050498">
    <property type="entry name" value="Ycf3"/>
</dbReference>
<evidence type="ECO:0000313" key="5">
    <source>
        <dbReference type="Ensembl" id="ENSSTUP00000115865.1"/>
    </source>
</evidence>
<feature type="compositionally biased region" description="Polar residues" evidence="4">
    <location>
        <begin position="73"/>
        <end position="85"/>
    </location>
</feature>
<feature type="compositionally biased region" description="Polar residues" evidence="4">
    <location>
        <begin position="279"/>
        <end position="295"/>
    </location>
</feature>
<feature type="repeat" description="TPR" evidence="3">
    <location>
        <begin position="1835"/>
        <end position="1868"/>
    </location>
</feature>
<dbReference type="PANTHER" id="PTHR44858">
    <property type="entry name" value="TETRATRICOPEPTIDE REPEAT PROTEIN 6"/>
    <property type="match status" value="1"/>
</dbReference>
<feature type="repeat" description="TPR" evidence="3">
    <location>
        <begin position="1173"/>
        <end position="1206"/>
    </location>
</feature>
<keyword evidence="1" id="KW-0677">Repeat</keyword>
<feature type="repeat" description="TPR" evidence="3">
    <location>
        <begin position="1071"/>
        <end position="1104"/>
    </location>
</feature>
<feature type="region of interest" description="Disordered" evidence="4">
    <location>
        <begin position="226"/>
        <end position="295"/>
    </location>
</feature>
<feature type="repeat" description="TPR" evidence="3">
    <location>
        <begin position="1801"/>
        <end position="1834"/>
    </location>
</feature>
<feature type="repeat" description="TPR" evidence="3">
    <location>
        <begin position="1869"/>
        <end position="1902"/>
    </location>
</feature>
<feature type="repeat" description="TPR" evidence="3">
    <location>
        <begin position="1412"/>
        <end position="1445"/>
    </location>
</feature>
<feature type="repeat" description="TPR" evidence="3">
    <location>
        <begin position="1523"/>
        <end position="1556"/>
    </location>
</feature>
<proteinExistence type="predicted"/>
<organism evidence="5 6">
    <name type="scientific">Salmo trutta</name>
    <name type="common">Brown trout</name>
    <dbReference type="NCBI Taxonomy" id="8032"/>
    <lineage>
        <taxon>Eukaryota</taxon>
        <taxon>Metazoa</taxon>
        <taxon>Chordata</taxon>
        <taxon>Craniata</taxon>
        <taxon>Vertebrata</taxon>
        <taxon>Euteleostomi</taxon>
        <taxon>Actinopterygii</taxon>
        <taxon>Neopterygii</taxon>
        <taxon>Teleostei</taxon>
        <taxon>Protacanthopterygii</taxon>
        <taxon>Salmoniformes</taxon>
        <taxon>Salmonidae</taxon>
        <taxon>Salmoninae</taxon>
        <taxon>Salmo</taxon>
    </lineage>
</organism>
<feature type="repeat" description="TPR" evidence="3">
    <location>
        <begin position="1903"/>
        <end position="1936"/>
    </location>
</feature>
<feature type="repeat" description="TPR" evidence="3">
    <location>
        <begin position="1311"/>
        <end position="1344"/>
    </location>
</feature>